<feature type="transmembrane region" description="Helical" evidence="1">
    <location>
        <begin position="85"/>
        <end position="112"/>
    </location>
</feature>
<dbReference type="Pfam" id="PF12730">
    <property type="entry name" value="ABC2_membrane_4"/>
    <property type="match status" value="1"/>
</dbReference>
<reference evidence="2" key="1">
    <citation type="submission" date="2022-07" db="EMBL/GenBank/DDBJ databases">
        <title>Enhanced cultured diversity of the mouse gut microbiota enables custom-made synthetic communities.</title>
        <authorList>
            <person name="Afrizal A."/>
        </authorList>
    </citation>
    <scope>NUCLEOTIDE SEQUENCE</scope>
    <source>
        <strain evidence="2">DSM 29482</strain>
    </source>
</reference>
<keyword evidence="1" id="KW-0812">Transmembrane</keyword>
<dbReference type="NCBIfam" id="TIGR03732">
    <property type="entry name" value="lanti_perm_MutE"/>
    <property type="match status" value="1"/>
</dbReference>
<keyword evidence="1" id="KW-0472">Membrane</keyword>
<feature type="transmembrane region" description="Helical" evidence="1">
    <location>
        <begin position="44"/>
        <end position="64"/>
    </location>
</feature>
<protein>
    <submittedName>
        <fullName evidence="2">Lantibiotic immunity ABC transporter MutE/EpiE family permease subunit</fullName>
    </submittedName>
</protein>
<keyword evidence="1" id="KW-1133">Transmembrane helix</keyword>
<feature type="transmembrane region" description="Helical" evidence="1">
    <location>
        <begin position="20"/>
        <end position="38"/>
    </location>
</feature>
<accession>A0A9X2MN15</accession>
<comment type="caution">
    <text evidence="2">The sequence shown here is derived from an EMBL/GenBank/DDBJ whole genome shotgun (WGS) entry which is preliminary data.</text>
</comment>
<evidence type="ECO:0000256" key="1">
    <source>
        <dbReference type="SAM" id="Phobius"/>
    </source>
</evidence>
<feature type="transmembrane region" description="Helical" evidence="1">
    <location>
        <begin position="124"/>
        <end position="144"/>
    </location>
</feature>
<dbReference type="InterPro" id="IPR021205">
    <property type="entry name" value="Lanti_perm_SpaE/MutE/EpiE-like"/>
</dbReference>
<evidence type="ECO:0000313" key="2">
    <source>
        <dbReference type="EMBL" id="MCR2044061.1"/>
    </source>
</evidence>
<feature type="transmembrane region" description="Helical" evidence="1">
    <location>
        <begin position="151"/>
        <end position="174"/>
    </location>
</feature>
<proteinExistence type="predicted"/>
<evidence type="ECO:0000313" key="3">
    <source>
        <dbReference type="Proteomes" id="UP001142078"/>
    </source>
</evidence>
<organism evidence="2 3">
    <name type="scientific">Anaerosalibacter massiliensis</name>
    <dbReference type="NCBI Taxonomy" id="1347392"/>
    <lineage>
        <taxon>Bacteria</taxon>
        <taxon>Bacillati</taxon>
        <taxon>Bacillota</taxon>
        <taxon>Tissierellia</taxon>
        <taxon>Tissierellales</taxon>
        <taxon>Sporanaerobacteraceae</taxon>
        <taxon>Anaerosalibacter</taxon>
    </lineage>
</organism>
<gene>
    <name evidence="2" type="ORF">NSA23_08000</name>
</gene>
<keyword evidence="3" id="KW-1185">Reference proteome</keyword>
<dbReference type="Proteomes" id="UP001142078">
    <property type="component" value="Unassembled WGS sequence"/>
</dbReference>
<dbReference type="CDD" id="cd21807">
    <property type="entry name" value="ABC-2_lan_permease_MutE_EpiE-like"/>
    <property type="match status" value="1"/>
</dbReference>
<dbReference type="OrthoDB" id="9776525at2"/>
<sequence>MIDIIKAEFQKSKRTSTNKFIIVTPLLTFLLCLLWGGGQNGAYNWWYVMFLPGMLAIISAQVVTREKSLSYKGLLLYPQDKGSIWLGKIIYISILLIFTSLIFMIGIIGVGLIDKSTIPLKANILATIILILTLLFQIPISLFLTVRLNMFVTVLFNITMTMIGVVSFGTSSILKFSPYGTISALMCPVLHILPNGLPVPDNSPLLNGDMIVKDTIISVIIFIMLTILTTIWFRKKEVN</sequence>
<dbReference type="AlphaFoldDB" id="A0A9X2MN15"/>
<name>A0A9X2MN15_9FIRM</name>
<dbReference type="RefSeq" id="WP_042682943.1">
    <property type="nucleotide sequence ID" value="NZ_CABKTM010000049.1"/>
</dbReference>
<feature type="transmembrane region" description="Helical" evidence="1">
    <location>
        <begin position="215"/>
        <end position="233"/>
    </location>
</feature>
<dbReference type="EMBL" id="JANJZL010000004">
    <property type="protein sequence ID" value="MCR2044061.1"/>
    <property type="molecule type" value="Genomic_DNA"/>
</dbReference>